<dbReference type="EMBL" id="GGEC01087368">
    <property type="protein sequence ID" value="MBX67852.1"/>
    <property type="molecule type" value="Transcribed_RNA"/>
</dbReference>
<dbReference type="AlphaFoldDB" id="A0A2P2QLJ8"/>
<name>A0A2P2QLJ8_RHIMU</name>
<protein>
    <submittedName>
        <fullName evidence="1">Uncharacterized protein</fullName>
    </submittedName>
</protein>
<sequence>MTSLWQERPNMWYLISTQKSNGTSTSENLTNINKKVDHIKLQFELAS</sequence>
<reference evidence="1" key="1">
    <citation type="submission" date="2018-02" db="EMBL/GenBank/DDBJ databases">
        <title>Rhizophora mucronata_Transcriptome.</title>
        <authorList>
            <person name="Meera S.P."/>
            <person name="Sreeshan A."/>
            <person name="Augustine A."/>
        </authorList>
    </citation>
    <scope>NUCLEOTIDE SEQUENCE</scope>
    <source>
        <tissue evidence="1">Leaf</tissue>
    </source>
</reference>
<proteinExistence type="predicted"/>
<organism evidence="1">
    <name type="scientific">Rhizophora mucronata</name>
    <name type="common">Asiatic mangrove</name>
    <dbReference type="NCBI Taxonomy" id="61149"/>
    <lineage>
        <taxon>Eukaryota</taxon>
        <taxon>Viridiplantae</taxon>
        <taxon>Streptophyta</taxon>
        <taxon>Embryophyta</taxon>
        <taxon>Tracheophyta</taxon>
        <taxon>Spermatophyta</taxon>
        <taxon>Magnoliopsida</taxon>
        <taxon>eudicotyledons</taxon>
        <taxon>Gunneridae</taxon>
        <taxon>Pentapetalae</taxon>
        <taxon>rosids</taxon>
        <taxon>fabids</taxon>
        <taxon>Malpighiales</taxon>
        <taxon>Rhizophoraceae</taxon>
        <taxon>Rhizophora</taxon>
    </lineage>
</organism>
<accession>A0A2P2QLJ8</accession>
<evidence type="ECO:0000313" key="1">
    <source>
        <dbReference type="EMBL" id="MBX67852.1"/>
    </source>
</evidence>